<accession>A0ABV2W7U8</accession>
<dbReference type="PANTHER" id="PTHR42912">
    <property type="entry name" value="METHYLTRANSFERASE"/>
    <property type="match status" value="1"/>
</dbReference>
<comment type="caution">
    <text evidence="2">The sequence shown here is derived from an EMBL/GenBank/DDBJ whole genome shotgun (WGS) entry which is preliminary data.</text>
</comment>
<name>A0ABV2W7U8_9ACTN</name>
<dbReference type="EC" id="2.1.1.-" evidence="2"/>
<proteinExistence type="predicted"/>
<dbReference type="SUPFAM" id="SSF53335">
    <property type="entry name" value="S-adenosyl-L-methionine-dependent methyltransferases"/>
    <property type="match status" value="1"/>
</dbReference>
<dbReference type="GO" id="GO:0032259">
    <property type="term" value="P:methylation"/>
    <property type="evidence" value="ECO:0007669"/>
    <property type="project" value="UniProtKB-KW"/>
</dbReference>
<dbReference type="CDD" id="cd02440">
    <property type="entry name" value="AdoMet_MTases"/>
    <property type="match status" value="1"/>
</dbReference>
<sequence length="216" mass="22676">MTAPAYLAAVRASYDTVAADYARLVKPPAEMGPTALSVLAAFTGLVRGSRLGPVADMGCGPGRVTAYLAGAGLPMVGLDLSPRMVGPARRAYPGLPFVVGSMTAAGFGSGTLGGVLAWYSTHHTPPEWLPVVFGEFHRTLAPGGHLLLGGHVGDERRRPVEAYGHPVTYESHLLPLDRIAGLLERTGLVVTARLEEAPTGPAGRTYAYLLVRRPAR</sequence>
<keyword evidence="2" id="KW-0808">Transferase</keyword>
<keyword evidence="2" id="KW-0489">Methyltransferase</keyword>
<evidence type="ECO:0000313" key="3">
    <source>
        <dbReference type="Proteomes" id="UP001550378"/>
    </source>
</evidence>
<dbReference type="Pfam" id="PF13649">
    <property type="entry name" value="Methyltransf_25"/>
    <property type="match status" value="1"/>
</dbReference>
<evidence type="ECO:0000259" key="1">
    <source>
        <dbReference type="Pfam" id="PF13649"/>
    </source>
</evidence>
<dbReference type="InterPro" id="IPR029063">
    <property type="entry name" value="SAM-dependent_MTases_sf"/>
</dbReference>
<dbReference type="Gene3D" id="3.40.50.150">
    <property type="entry name" value="Vaccinia Virus protein VP39"/>
    <property type="match status" value="1"/>
</dbReference>
<dbReference type="RefSeq" id="WP_359657789.1">
    <property type="nucleotide sequence ID" value="NZ_JBEXZP010000233.1"/>
</dbReference>
<feature type="domain" description="Methyltransferase" evidence="1">
    <location>
        <begin position="54"/>
        <end position="144"/>
    </location>
</feature>
<organism evidence="2 3">
    <name type="scientific">Streptomyces lavendulocolor</name>
    <dbReference type="NCBI Taxonomy" id="67316"/>
    <lineage>
        <taxon>Bacteria</taxon>
        <taxon>Bacillati</taxon>
        <taxon>Actinomycetota</taxon>
        <taxon>Actinomycetes</taxon>
        <taxon>Kitasatosporales</taxon>
        <taxon>Streptomycetaceae</taxon>
        <taxon>Streptomyces</taxon>
    </lineage>
</organism>
<dbReference type="EMBL" id="JBEXZR010000009">
    <property type="protein sequence ID" value="MEU0708360.1"/>
    <property type="molecule type" value="Genomic_DNA"/>
</dbReference>
<dbReference type="InterPro" id="IPR041698">
    <property type="entry name" value="Methyltransf_25"/>
</dbReference>
<keyword evidence="3" id="KW-1185">Reference proteome</keyword>
<evidence type="ECO:0000313" key="2">
    <source>
        <dbReference type="EMBL" id="MEU0708360.1"/>
    </source>
</evidence>
<protein>
    <submittedName>
        <fullName evidence="2">Class I SAM-dependent methyltransferase</fullName>
        <ecNumber evidence="2">2.1.1.-</ecNumber>
    </submittedName>
</protein>
<dbReference type="InterPro" id="IPR050508">
    <property type="entry name" value="Methyltransf_Superfamily"/>
</dbReference>
<reference evidence="2 3" key="1">
    <citation type="submission" date="2024-06" db="EMBL/GenBank/DDBJ databases">
        <title>The Natural Products Discovery Center: Release of the First 8490 Sequenced Strains for Exploring Actinobacteria Biosynthetic Diversity.</title>
        <authorList>
            <person name="Kalkreuter E."/>
            <person name="Kautsar S.A."/>
            <person name="Yang D."/>
            <person name="Bader C.D."/>
            <person name="Teijaro C.N."/>
            <person name="Fluegel L."/>
            <person name="Davis C.M."/>
            <person name="Simpson J.R."/>
            <person name="Lauterbach L."/>
            <person name="Steele A.D."/>
            <person name="Gui C."/>
            <person name="Meng S."/>
            <person name="Li G."/>
            <person name="Viehrig K."/>
            <person name="Ye F."/>
            <person name="Su P."/>
            <person name="Kiefer A.F."/>
            <person name="Nichols A."/>
            <person name="Cepeda A.J."/>
            <person name="Yan W."/>
            <person name="Fan B."/>
            <person name="Jiang Y."/>
            <person name="Adhikari A."/>
            <person name="Zheng C.-J."/>
            <person name="Schuster L."/>
            <person name="Cowan T.M."/>
            <person name="Smanski M.J."/>
            <person name="Chevrette M.G."/>
            <person name="De Carvalho L.P.S."/>
            <person name="Shen B."/>
        </authorList>
    </citation>
    <scope>NUCLEOTIDE SEQUENCE [LARGE SCALE GENOMIC DNA]</scope>
    <source>
        <strain evidence="2 3">NPDC006337</strain>
    </source>
</reference>
<dbReference type="Proteomes" id="UP001550378">
    <property type="component" value="Unassembled WGS sequence"/>
</dbReference>
<gene>
    <name evidence="2" type="ORF">ABZ508_13485</name>
</gene>
<dbReference type="GO" id="GO:0008168">
    <property type="term" value="F:methyltransferase activity"/>
    <property type="evidence" value="ECO:0007669"/>
    <property type="project" value="UniProtKB-KW"/>
</dbReference>